<feature type="non-terminal residue" evidence="1">
    <location>
        <position position="90"/>
    </location>
</feature>
<accession>A0AAV5TE95</accession>
<keyword evidence="2" id="KW-1185">Reference proteome</keyword>
<dbReference type="AlphaFoldDB" id="A0AAV5TE95"/>
<evidence type="ECO:0000313" key="2">
    <source>
        <dbReference type="Proteomes" id="UP001432027"/>
    </source>
</evidence>
<proteinExistence type="predicted"/>
<reference evidence="1" key="1">
    <citation type="submission" date="2023-10" db="EMBL/GenBank/DDBJ databases">
        <title>Genome assembly of Pristionchus species.</title>
        <authorList>
            <person name="Yoshida K."/>
            <person name="Sommer R.J."/>
        </authorList>
    </citation>
    <scope>NUCLEOTIDE SEQUENCE</scope>
    <source>
        <strain evidence="1">RS0144</strain>
    </source>
</reference>
<gene>
    <name evidence="1" type="ORF">PENTCL1PPCAC_15527</name>
</gene>
<dbReference type="EMBL" id="BTSX01000004">
    <property type="protein sequence ID" value="GMS93352.1"/>
    <property type="molecule type" value="Genomic_DNA"/>
</dbReference>
<dbReference type="Proteomes" id="UP001432027">
    <property type="component" value="Unassembled WGS sequence"/>
</dbReference>
<organism evidence="1 2">
    <name type="scientific">Pristionchus entomophagus</name>
    <dbReference type="NCBI Taxonomy" id="358040"/>
    <lineage>
        <taxon>Eukaryota</taxon>
        <taxon>Metazoa</taxon>
        <taxon>Ecdysozoa</taxon>
        <taxon>Nematoda</taxon>
        <taxon>Chromadorea</taxon>
        <taxon>Rhabditida</taxon>
        <taxon>Rhabditina</taxon>
        <taxon>Diplogasteromorpha</taxon>
        <taxon>Diplogasteroidea</taxon>
        <taxon>Neodiplogasteridae</taxon>
        <taxon>Pristionchus</taxon>
    </lineage>
</organism>
<evidence type="ECO:0000313" key="1">
    <source>
        <dbReference type="EMBL" id="GMS93352.1"/>
    </source>
</evidence>
<protein>
    <recommendedName>
        <fullName evidence="3">Ribosomal protein</fullName>
    </recommendedName>
</protein>
<evidence type="ECO:0008006" key="3">
    <source>
        <dbReference type="Google" id="ProtNLM"/>
    </source>
</evidence>
<sequence length="90" mass="10475">MLFILGIKVQNVNQTSKYLKKNHYFPLRLLVIRYLGILLLVRNERCGCANKEESAMRVEEIGEMEILSSEERANNVILWRSSTPTPRCVH</sequence>
<name>A0AAV5TE95_9BILA</name>
<comment type="caution">
    <text evidence="1">The sequence shown here is derived from an EMBL/GenBank/DDBJ whole genome shotgun (WGS) entry which is preliminary data.</text>
</comment>